<dbReference type="AlphaFoldDB" id="A0A6L8VKM9"/>
<evidence type="ECO:0000256" key="1">
    <source>
        <dbReference type="SAM" id="MobiDB-lite"/>
    </source>
</evidence>
<reference evidence="2 3" key="1">
    <citation type="submission" date="2020-01" db="EMBL/GenBank/DDBJ databases">
        <title>Frigidibacter albus SP32T (=CGMCC 1.13995T).</title>
        <authorList>
            <person name="Liao X."/>
        </authorList>
    </citation>
    <scope>NUCLEOTIDE SEQUENCE [LARGE SCALE GENOMIC DNA]</scope>
    <source>
        <strain evidence="2 3">SP32</strain>
    </source>
</reference>
<feature type="compositionally biased region" description="Low complexity" evidence="1">
    <location>
        <begin position="77"/>
        <end position="86"/>
    </location>
</feature>
<name>A0A6L8VKM9_9RHOB</name>
<evidence type="ECO:0000313" key="2">
    <source>
        <dbReference type="EMBL" id="MZQ90331.1"/>
    </source>
</evidence>
<gene>
    <name evidence="2" type="ORF">GS660_14640</name>
</gene>
<proteinExistence type="predicted"/>
<feature type="region of interest" description="Disordered" evidence="1">
    <location>
        <begin position="57"/>
        <end position="86"/>
    </location>
</feature>
<keyword evidence="3" id="KW-1185">Reference proteome</keyword>
<dbReference type="OrthoDB" id="9933498at2"/>
<dbReference type="Proteomes" id="UP000477083">
    <property type="component" value="Unassembled WGS sequence"/>
</dbReference>
<dbReference type="RefSeq" id="WP_161347719.1">
    <property type="nucleotide sequence ID" value="NZ_BMGW01000009.1"/>
</dbReference>
<feature type="compositionally biased region" description="Basic and acidic residues" evidence="1">
    <location>
        <begin position="57"/>
        <end position="69"/>
    </location>
</feature>
<sequence>MTMDDLIRVEKVFTPAARPRFNADAVTLAVRALTDDATAAREAKTAKLRTARLQYEAAEKAQKAAEPKKPAKKPATKRAAPAKPAI</sequence>
<evidence type="ECO:0000313" key="3">
    <source>
        <dbReference type="Proteomes" id="UP000477083"/>
    </source>
</evidence>
<protein>
    <submittedName>
        <fullName evidence="2">Uncharacterized protein</fullName>
    </submittedName>
</protein>
<comment type="caution">
    <text evidence="2">The sequence shown here is derived from an EMBL/GenBank/DDBJ whole genome shotgun (WGS) entry which is preliminary data.</text>
</comment>
<dbReference type="EMBL" id="WWNR01000009">
    <property type="protein sequence ID" value="MZQ90331.1"/>
    <property type="molecule type" value="Genomic_DNA"/>
</dbReference>
<organism evidence="2 3">
    <name type="scientific">Frigidibacter albus</name>
    <dbReference type="NCBI Taxonomy" id="1465486"/>
    <lineage>
        <taxon>Bacteria</taxon>
        <taxon>Pseudomonadati</taxon>
        <taxon>Pseudomonadota</taxon>
        <taxon>Alphaproteobacteria</taxon>
        <taxon>Rhodobacterales</taxon>
        <taxon>Paracoccaceae</taxon>
        <taxon>Frigidibacter</taxon>
    </lineage>
</organism>
<accession>A0A6L8VKM9</accession>